<gene>
    <name evidence="9" type="ORF">PEVE_00021115</name>
</gene>
<dbReference type="PRINTS" id="PR00237">
    <property type="entry name" value="GPCRRHODOPSN"/>
</dbReference>
<keyword evidence="2" id="KW-1003">Cell membrane</keyword>
<feature type="transmembrane region" description="Helical" evidence="7">
    <location>
        <begin position="341"/>
        <end position="363"/>
    </location>
</feature>
<keyword evidence="5 7" id="KW-0472">Membrane</keyword>
<proteinExistence type="inferred from homology"/>
<keyword evidence="6" id="KW-0297">G-protein coupled receptor</keyword>
<name>A0ABN8SI98_9CNID</name>
<feature type="transmembrane region" description="Helical" evidence="7">
    <location>
        <begin position="421"/>
        <end position="441"/>
    </location>
</feature>
<dbReference type="CDD" id="cd00637">
    <property type="entry name" value="7tm_classA_rhodopsin-like"/>
    <property type="match status" value="2"/>
</dbReference>
<evidence type="ECO:0000256" key="5">
    <source>
        <dbReference type="ARBA" id="ARBA00023136"/>
    </source>
</evidence>
<reference evidence="9 10" key="1">
    <citation type="submission" date="2022-05" db="EMBL/GenBank/DDBJ databases">
        <authorList>
            <consortium name="Genoscope - CEA"/>
            <person name="William W."/>
        </authorList>
    </citation>
    <scope>NUCLEOTIDE SEQUENCE [LARGE SCALE GENOMIC DNA]</scope>
</reference>
<comment type="subcellular location">
    <subcellularLocation>
        <location evidence="1">Cell membrane</location>
        <topology evidence="1">Multi-pass membrane protein</topology>
    </subcellularLocation>
</comment>
<feature type="transmembrane region" description="Helical" evidence="7">
    <location>
        <begin position="75"/>
        <end position="93"/>
    </location>
</feature>
<comment type="caution">
    <text evidence="9">The sequence shown here is derived from an EMBL/GenBank/DDBJ whole genome shotgun (WGS) entry which is preliminary data.</text>
</comment>
<dbReference type="InterPro" id="IPR000276">
    <property type="entry name" value="GPCR_Rhodpsn"/>
</dbReference>
<feature type="domain" description="G-protein coupled receptors family 1 profile" evidence="8">
    <location>
        <begin position="321"/>
        <end position="557"/>
    </location>
</feature>
<dbReference type="SUPFAM" id="SSF81321">
    <property type="entry name" value="Family A G protein-coupled receptor-like"/>
    <property type="match status" value="2"/>
</dbReference>
<feature type="non-terminal residue" evidence="9">
    <location>
        <position position="1"/>
    </location>
</feature>
<dbReference type="Pfam" id="PF00001">
    <property type="entry name" value="7tm_1"/>
    <property type="match status" value="2"/>
</dbReference>
<feature type="transmembrane region" description="Helical" evidence="7">
    <location>
        <begin position="447"/>
        <end position="466"/>
    </location>
</feature>
<keyword evidence="6" id="KW-0807">Transducer</keyword>
<dbReference type="Proteomes" id="UP001159427">
    <property type="component" value="Unassembled WGS sequence"/>
</dbReference>
<dbReference type="PANTHER" id="PTHR22750">
    <property type="entry name" value="G-PROTEIN COUPLED RECEPTOR"/>
    <property type="match status" value="1"/>
</dbReference>
<dbReference type="EMBL" id="CALNXI010002828">
    <property type="protein sequence ID" value="CAH3190972.1"/>
    <property type="molecule type" value="Genomic_DNA"/>
</dbReference>
<evidence type="ECO:0000256" key="3">
    <source>
        <dbReference type="ARBA" id="ARBA00022692"/>
    </source>
</evidence>
<evidence type="ECO:0000256" key="4">
    <source>
        <dbReference type="ARBA" id="ARBA00022989"/>
    </source>
</evidence>
<feature type="transmembrane region" description="Helical" evidence="7">
    <location>
        <begin position="114"/>
        <end position="134"/>
    </location>
</feature>
<feature type="transmembrane region" description="Helical" evidence="7">
    <location>
        <begin position="38"/>
        <end position="63"/>
    </location>
</feature>
<organism evidence="9 10">
    <name type="scientific">Porites evermanni</name>
    <dbReference type="NCBI Taxonomy" id="104178"/>
    <lineage>
        <taxon>Eukaryota</taxon>
        <taxon>Metazoa</taxon>
        <taxon>Cnidaria</taxon>
        <taxon>Anthozoa</taxon>
        <taxon>Hexacorallia</taxon>
        <taxon>Scleractinia</taxon>
        <taxon>Fungiina</taxon>
        <taxon>Poritidae</taxon>
        <taxon>Porites</taxon>
    </lineage>
</organism>
<evidence type="ECO:0000256" key="1">
    <source>
        <dbReference type="ARBA" id="ARBA00004651"/>
    </source>
</evidence>
<comment type="similarity">
    <text evidence="6">Belongs to the G-protein coupled receptor 1 family.</text>
</comment>
<feature type="transmembrane region" description="Helical" evidence="7">
    <location>
        <begin position="539"/>
        <end position="559"/>
    </location>
</feature>
<evidence type="ECO:0000256" key="2">
    <source>
        <dbReference type="ARBA" id="ARBA00022475"/>
    </source>
</evidence>
<feature type="transmembrane region" description="Helical" evidence="7">
    <location>
        <begin position="6"/>
        <end position="26"/>
    </location>
</feature>
<dbReference type="PROSITE" id="PS50262">
    <property type="entry name" value="G_PROTEIN_RECEP_F1_2"/>
    <property type="match status" value="2"/>
</dbReference>
<feature type="transmembrane region" description="Helical" evidence="7">
    <location>
        <begin position="508"/>
        <end position="533"/>
    </location>
</feature>
<evidence type="ECO:0000313" key="9">
    <source>
        <dbReference type="EMBL" id="CAH3190972.1"/>
    </source>
</evidence>
<dbReference type="InterPro" id="IPR017452">
    <property type="entry name" value="GPCR_Rhodpsn_7TM"/>
</dbReference>
<evidence type="ECO:0000256" key="6">
    <source>
        <dbReference type="RuleBase" id="RU000688"/>
    </source>
</evidence>
<feature type="domain" description="G-protein coupled receptors family 1 profile" evidence="8">
    <location>
        <begin position="17"/>
        <end position="252"/>
    </location>
</feature>
<evidence type="ECO:0000256" key="7">
    <source>
        <dbReference type="SAM" id="Phobius"/>
    </source>
</evidence>
<evidence type="ECO:0000313" key="10">
    <source>
        <dbReference type="Proteomes" id="UP001159427"/>
    </source>
</evidence>
<feature type="transmembrane region" description="Helical" evidence="7">
    <location>
        <begin position="375"/>
        <end position="400"/>
    </location>
</feature>
<feature type="transmembrane region" description="Helical" evidence="7">
    <location>
        <begin position="203"/>
        <end position="225"/>
    </location>
</feature>
<keyword evidence="6" id="KW-0675">Receptor</keyword>
<dbReference type="PROSITE" id="PS00237">
    <property type="entry name" value="G_PROTEIN_RECEP_F1_1"/>
    <property type="match status" value="2"/>
</dbReference>
<keyword evidence="3 6" id="KW-0812">Transmembrane</keyword>
<sequence length="581" mass="65832">IANCALNVLLVPIAIIGNALVLGAILRTTSLHSPSMVFIGNLAITDLIVGLMIQPLYITSILLTDVPILKTVVEITAYPMCGVSLCTLTVISVDRFMALHYHMQYSTLLTTSRAVRIAVIIFCIIYLASAILYFLNKTVFLFVAALVICLCFLISIISYIQIYRIVRRHKHQIHAQQLIVQGTNAPTNWSLMIQLKKSALNTFMFYIVTILCYIPVVASLCVYSLSFNNWTKSWNFADTLAFMNSSLNPFLFCWRLNGLRSAVVNMTRQNFCQEYIQLFRLRIDVNAIFRGDWNSSDQTHATIVLVNCALNAPLILLSTAGNVLVLVALSKTSYVHSTSVIMLASLAFSDLLVGLLAQPLFIVDELKSLTTQDPILYRLSAMIGFFVGGVSLGTITAISVDRFMSLHYHMRYAIIVTNTRVKYTVGAIWLAIFLSLIFYLWNKYIFHLLGGVFSAVCIIISTISYVKIYQIVRYHQSQIHIQHHTFTNTKFESKMRLARLKQSAMNTFIFYICMILCYFPHFVLLIIFGTLHIEWRPEWTFSTTAVFMNSSINPILYCWRLCGLRKEILAIIKAIKLLPSI</sequence>
<keyword evidence="4 7" id="KW-1133">Transmembrane helix</keyword>
<dbReference type="Gene3D" id="1.20.1070.10">
    <property type="entry name" value="Rhodopsin 7-helix transmembrane proteins"/>
    <property type="match status" value="2"/>
</dbReference>
<accession>A0ABN8SI98</accession>
<feature type="transmembrane region" description="Helical" evidence="7">
    <location>
        <begin position="140"/>
        <end position="160"/>
    </location>
</feature>
<keyword evidence="10" id="KW-1185">Reference proteome</keyword>
<evidence type="ECO:0000259" key="8">
    <source>
        <dbReference type="PROSITE" id="PS50262"/>
    </source>
</evidence>
<protein>
    <recommendedName>
        <fullName evidence="8">G-protein coupled receptors family 1 profile domain-containing protein</fullName>
    </recommendedName>
</protein>